<evidence type="ECO:0000313" key="2">
    <source>
        <dbReference type="EMBL" id="SDF42725.1"/>
    </source>
</evidence>
<proteinExistence type="predicted"/>
<dbReference type="EMBL" id="FNAN01000010">
    <property type="protein sequence ID" value="SDF42725.1"/>
    <property type="molecule type" value="Genomic_DNA"/>
</dbReference>
<keyword evidence="3" id="KW-1185">Reference proteome</keyword>
<reference evidence="3" key="1">
    <citation type="submission" date="2016-10" db="EMBL/GenBank/DDBJ databases">
        <authorList>
            <person name="Varghese N."/>
            <person name="Submissions S."/>
        </authorList>
    </citation>
    <scope>NUCLEOTIDE SEQUENCE [LARGE SCALE GENOMIC DNA]</scope>
    <source>
        <strain evidence="3">DSM 25329</strain>
    </source>
</reference>
<name>A0A1G7KZT7_9BACT</name>
<dbReference type="OrthoDB" id="949286at2"/>
<gene>
    <name evidence="2" type="ORF">SAMN04487996_110272</name>
</gene>
<feature type="chain" id="PRO_5011672404" description="Lipoprotein" evidence="1">
    <location>
        <begin position="23"/>
        <end position="179"/>
    </location>
</feature>
<organism evidence="2 3">
    <name type="scientific">Dyadobacter soli</name>
    <dbReference type="NCBI Taxonomy" id="659014"/>
    <lineage>
        <taxon>Bacteria</taxon>
        <taxon>Pseudomonadati</taxon>
        <taxon>Bacteroidota</taxon>
        <taxon>Cytophagia</taxon>
        <taxon>Cytophagales</taxon>
        <taxon>Spirosomataceae</taxon>
        <taxon>Dyadobacter</taxon>
    </lineage>
</organism>
<accession>A0A1G7KZT7</accession>
<dbReference type="Proteomes" id="UP000198748">
    <property type="component" value="Unassembled WGS sequence"/>
</dbReference>
<dbReference type="RefSeq" id="WP_090153094.1">
    <property type="nucleotide sequence ID" value="NZ_FNAN01000010.1"/>
</dbReference>
<protein>
    <recommendedName>
        <fullName evidence="4">Lipoprotein</fullName>
    </recommendedName>
</protein>
<dbReference type="PROSITE" id="PS51257">
    <property type="entry name" value="PROKAR_LIPOPROTEIN"/>
    <property type="match status" value="1"/>
</dbReference>
<evidence type="ECO:0000256" key="1">
    <source>
        <dbReference type="SAM" id="SignalP"/>
    </source>
</evidence>
<evidence type="ECO:0000313" key="3">
    <source>
        <dbReference type="Proteomes" id="UP000198748"/>
    </source>
</evidence>
<evidence type="ECO:0008006" key="4">
    <source>
        <dbReference type="Google" id="ProtNLM"/>
    </source>
</evidence>
<feature type="signal peptide" evidence="1">
    <location>
        <begin position="1"/>
        <end position="22"/>
    </location>
</feature>
<dbReference type="AlphaFoldDB" id="A0A1G7KZT7"/>
<dbReference type="STRING" id="659014.SAMN04487996_110272"/>
<sequence length="179" mass="20058">MKTIRIIPILFFSILAALVVSCSDDVVVDNDQEVYFEIHYTNQAWGNQFKGFLIDKQGQVRTYDKPASWNDIELTQTLSKEQMEANAAQTTVSSTKIGSADLVQYMELAGKITGENLSKPVNGGADLGLTRFYSYTYDAGKKTYSHTLLRQTGNVIIHNQDANAKEVADWLTKVMDEVY</sequence>
<keyword evidence="1" id="KW-0732">Signal</keyword>